<protein>
    <submittedName>
        <fullName evidence="4">Uncharacterized protein</fullName>
    </submittedName>
</protein>
<dbReference type="PROSITE" id="PS50294">
    <property type="entry name" value="WD_REPEATS_REGION"/>
    <property type="match status" value="1"/>
</dbReference>
<feature type="repeat" description="WD" evidence="3">
    <location>
        <begin position="1"/>
        <end position="42"/>
    </location>
</feature>
<dbReference type="InterPro" id="IPR036322">
    <property type="entry name" value="WD40_repeat_dom_sf"/>
</dbReference>
<dbReference type="HOGENOM" id="CLU_000288_57_30_1"/>
<dbReference type="InterPro" id="IPR001680">
    <property type="entry name" value="WD40_rpt"/>
</dbReference>
<dbReference type="PANTHER" id="PTHR44129">
    <property type="entry name" value="WD REPEAT-CONTAINING PROTEIN POP1"/>
    <property type="match status" value="1"/>
</dbReference>
<dbReference type="InterPro" id="IPR050349">
    <property type="entry name" value="WD_LIS1/nudF_dynein_reg"/>
</dbReference>
<feature type="non-terminal residue" evidence="4">
    <location>
        <position position="1"/>
    </location>
</feature>
<sequence>LRGHDNMVWSVCFSPNGKLLASGSGDSTIRLWDVETGAPIGEPLRGHDNEVLSVCFSPNGKLLASTSAGTVETGFVIKEHSQFYNDLAANLNVIAVSPDCKNSL</sequence>
<keyword evidence="1 3" id="KW-0853">WD repeat</keyword>
<dbReference type="InterPro" id="IPR015943">
    <property type="entry name" value="WD40/YVTN_repeat-like_dom_sf"/>
</dbReference>
<dbReference type="PROSITE" id="PS00678">
    <property type="entry name" value="WD_REPEATS_1"/>
    <property type="match status" value="1"/>
</dbReference>
<keyword evidence="5" id="KW-1185">Reference proteome</keyword>
<name>A0A0C3M7N4_9AGAM</name>
<dbReference type="Pfam" id="PF00400">
    <property type="entry name" value="WD40"/>
    <property type="match status" value="2"/>
</dbReference>
<evidence type="ECO:0000256" key="2">
    <source>
        <dbReference type="ARBA" id="ARBA00022737"/>
    </source>
</evidence>
<reference evidence="4 5" key="1">
    <citation type="submission" date="2014-04" db="EMBL/GenBank/DDBJ databases">
        <authorList>
            <consortium name="DOE Joint Genome Institute"/>
            <person name="Kuo A."/>
            <person name="Girlanda M."/>
            <person name="Perotto S."/>
            <person name="Kohler A."/>
            <person name="Nagy L.G."/>
            <person name="Floudas D."/>
            <person name="Copeland A."/>
            <person name="Barry K.W."/>
            <person name="Cichocki N."/>
            <person name="Veneault-Fourrey C."/>
            <person name="LaButti K."/>
            <person name="Lindquist E.A."/>
            <person name="Lipzen A."/>
            <person name="Lundell T."/>
            <person name="Morin E."/>
            <person name="Murat C."/>
            <person name="Sun H."/>
            <person name="Tunlid A."/>
            <person name="Henrissat B."/>
            <person name="Grigoriev I.V."/>
            <person name="Hibbett D.S."/>
            <person name="Martin F."/>
            <person name="Nordberg H.P."/>
            <person name="Cantor M.N."/>
            <person name="Hua S.X."/>
        </authorList>
    </citation>
    <scope>NUCLEOTIDE SEQUENCE [LARGE SCALE GENOMIC DNA]</scope>
    <source>
        <strain evidence="4 5">MUT 4182</strain>
    </source>
</reference>
<dbReference type="PROSITE" id="PS50082">
    <property type="entry name" value="WD_REPEATS_2"/>
    <property type="match status" value="1"/>
</dbReference>
<gene>
    <name evidence="4" type="ORF">M407DRAFT_70028</name>
</gene>
<dbReference type="Proteomes" id="UP000054248">
    <property type="component" value="Unassembled WGS sequence"/>
</dbReference>
<dbReference type="InterPro" id="IPR019775">
    <property type="entry name" value="WD40_repeat_CS"/>
</dbReference>
<dbReference type="Gene3D" id="2.130.10.10">
    <property type="entry name" value="YVTN repeat-like/Quinoprotein amine dehydrogenase"/>
    <property type="match status" value="1"/>
</dbReference>
<dbReference type="OrthoDB" id="6262491at2759"/>
<proteinExistence type="predicted"/>
<organism evidence="4 5">
    <name type="scientific">Tulasnella calospora MUT 4182</name>
    <dbReference type="NCBI Taxonomy" id="1051891"/>
    <lineage>
        <taxon>Eukaryota</taxon>
        <taxon>Fungi</taxon>
        <taxon>Dikarya</taxon>
        <taxon>Basidiomycota</taxon>
        <taxon>Agaricomycotina</taxon>
        <taxon>Agaricomycetes</taxon>
        <taxon>Cantharellales</taxon>
        <taxon>Tulasnellaceae</taxon>
        <taxon>Tulasnella</taxon>
    </lineage>
</organism>
<dbReference type="EMBL" id="KN822979">
    <property type="protein sequence ID" value="KIO29702.1"/>
    <property type="molecule type" value="Genomic_DNA"/>
</dbReference>
<keyword evidence="2" id="KW-0677">Repeat</keyword>
<dbReference type="AlphaFoldDB" id="A0A0C3M7N4"/>
<reference evidence="5" key="2">
    <citation type="submission" date="2015-01" db="EMBL/GenBank/DDBJ databases">
        <title>Evolutionary Origins and Diversification of the Mycorrhizal Mutualists.</title>
        <authorList>
            <consortium name="DOE Joint Genome Institute"/>
            <consortium name="Mycorrhizal Genomics Consortium"/>
            <person name="Kohler A."/>
            <person name="Kuo A."/>
            <person name="Nagy L.G."/>
            <person name="Floudas D."/>
            <person name="Copeland A."/>
            <person name="Barry K.W."/>
            <person name="Cichocki N."/>
            <person name="Veneault-Fourrey C."/>
            <person name="LaButti K."/>
            <person name="Lindquist E.A."/>
            <person name="Lipzen A."/>
            <person name="Lundell T."/>
            <person name="Morin E."/>
            <person name="Murat C."/>
            <person name="Riley R."/>
            <person name="Ohm R."/>
            <person name="Sun H."/>
            <person name="Tunlid A."/>
            <person name="Henrissat B."/>
            <person name="Grigoriev I.V."/>
            <person name="Hibbett D.S."/>
            <person name="Martin F."/>
        </authorList>
    </citation>
    <scope>NUCLEOTIDE SEQUENCE [LARGE SCALE GENOMIC DNA]</scope>
    <source>
        <strain evidence="5">MUT 4182</strain>
    </source>
</reference>
<evidence type="ECO:0000313" key="4">
    <source>
        <dbReference type="EMBL" id="KIO29702.1"/>
    </source>
</evidence>
<evidence type="ECO:0000256" key="1">
    <source>
        <dbReference type="ARBA" id="ARBA00022574"/>
    </source>
</evidence>
<dbReference type="SMART" id="SM00320">
    <property type="entry name" value="WD40"/>
    <property type="match status" value="2"/>
</dbReference>
<evidence type="ECO:0000313" key="5">
    <source>
        <dbReference type="Proteomes" id="UP000054248"/>
    </source>
</evidence>
<dbReference type="SUPFAM" id="SSF50978">
    <property type="entry name" value="WD40 repeat-like"/>
    <property type="match status" value="1"/>
</dbReference>
<dbReference type="STRING" id="1051891.A0A0C3M7N4"/>
<evidence type="ECO:0000256" key="3">
    <source>
        <dbReference type="PROSITE-ProRule" id="PRU00221"/>
    </source>
</evidence>
<accession>A0A0C3M7N4</accession>